<sequence length="109" mass="12653">MVLTTCDKQLKAVPREWLTHKHYLVRFCRQDRTVHAYPRFAVRGWDWPQPRHSEIDSYPDRHCREELETAIFWPGGYPVGGVRICQAGCFNPGYGSRTARLFEAVACAD</sequence>
<evidence type="ECO:0000313" key="1">
    <source>
        <dbReference type="EMBL" id="SFQ26954.1"/>
    </source>
</evidence>
<reference evidence="1 2" key="1">
    <citation type="submission" date="2016-10" db="EMBL/GenBank/DDBJ databases">
        <authorList>
            <person name="de Groot N.N."/>
        </authorList>
    </citation>
    <scope>NUCLEOTIDE SEQUENCE [LARGE SCALE GENOMIC DNA]</scope>
    <source>
        <strain evidence="1 2">DSM 44637</strain>
    </source>
</reference>
<gene>
    <name evidence="1" type="ORF">SAMN05421854_11032</name>
</gene>
<dbReference type="Proteomes" id="UP000199137">
    <property type="component" value="Unassembled WGS sequence"/>
</dbReference>
<proteinExistence type="predicted"/>
<dbReference type="EMBL" id="FOWC01000010">
    <property type="protein sequence ID" value="SFQ26954.1"/>
    <property type="molecule type" value="Genomic_DNA"/>
</dbReference>
<accession>A0A1I5X4V7</accession>
<organism evidence="1 2">
    <name type="scientific">Amycolatopsis rubida</name>
    <dbReference type="NCBI Taxonomy" id="112413"/>
    <lineage>
        <taxon>Bacteria</taxon>
        <taxon>Bacillati</taxon>
        <taxon>Actinomycetota</taxon>
        <taxon>Actinomycetes</taxon>
        <taxon>Pseudonocardiales</taxon>
        <taxon>Pseudonocardiaceae</taxon>
        <taxon>Amycolatopsis</taxon>
    </lineage>
</organism>
<dbReference type="AlphaFoldDB" id="A0A1I5X4V7"/>
<evidence type="ECO:0000313" key="2">
    <source>
        <dbReference type="Proteomes" id="UP000199137"/>
    </source>
</evidence>
<dbReference type="STRING" id="112413.SAMN05421854_11032"/>
<protein>
    <submittedName>
        <fullName evidence="1">Uncharacterized protein</fullName>
    </submittedName>
</protein>
<name>A0A1I5X4V7_9PSEU</name>